<gene>
    <name evidence="1" type="ORF">AA14337_3147</name>
</gene>
<name>A0ABQ0PZW7_9PROT</name>
<dbReference type="EMBL" id="BAPF01000054">
    <property type="protein sequence ID" value="GBQ85726.1"/>
    <property type="molecule type" value="Genomic_DNA"/>
</dbReference>
<accession>A0ABQ0PZW7</accession>
<dbReference type="Proteomes" id="UP001065047">
    <property type="component" value="Unassembled WGS sequence"/>
</dbReference>
<comment type="caution">
    <text evidence="1">The sequence shown here is derived from an EMBL/GenBank/DDBJ whole genome shotgun (WGS) entry which is preliminary data.</text>
</comment>
<organism evidence="1 2">
    <name type="scientific">Acetobacter malorum DSM 14337</name>
    <dbReference type="NCBI Taxonomy" id="1307910"/>
    <lineage>
        <taxon>Bacteria</taxon>
        <taxon>Pseudomonadati</taxon>
        <taxon>Pseudomonadota</taxon>
        <taxon>Alphaproteobacteria</taxon>
        <taxon>Acetobacterales</taxon>
        <taxon>Acetobacteraceae</taxon>
        <taxon>Acetobacter</taxon>
    </lineage>
</organism>
<evidence type="ECO:0000313" key="2">
    <source>
        <dbReference type="Proteomes" id="UP001065047"/>
    </source>
</evidence>
<protein>
    <submittedName>
        <fullName evidence="1">Uncharacterized protein</fullName>
    </submittedName>
</protein>
<sequence>MRASAEAEAAVADAKGRSASKLMMAEAEAKANALVSSSLTPALLEEKALEQWDGSMPTYLSSGAPLPFIGNATGPVSR</sequence>
<evidence type="ECO:0000313" key="1">
    <source>
        <dbReference type="EMBL" id="GBQ85726.1"/>
    </source>
</evidence>
<reference evidence="1" key="1">
    <citation type="submission" date="2013-04" db="EMBL/GenBank/DDBJ databases">
        <title>The genome sequencing project of 58 acetic acid bacteria.</title>
        <authorList>
            <person name="Okamoto-Kainuma A."/>
            <person name="Ishikawa M."/>
            <person name="Umino S."/>
            <person name="Koizumi Y."/>
            <person name="Shiwa Y."/>
            <person name="Yoshikawa H."/>
            <person name="Matsutani M."/>
            <person name="Matsushita K."/>
        </authorList>
    </citation>
    <scope>NUCLEOTIDE SEQUENCE</scope>
    <source>
        <strain evidence="1">DSM 14337</strain>
    </source>
</reference>
<keyword evidence="2" id="KW-1185">Reference proteome</keyword>
<proteinExistence type="predicted"/>